<dbReference type="EMBL" id="CM000134">
    <property type="protein sequence ID" value="EEC84691.1"/>
    <property type="molecule type" value="Genomic_DNA"/>
</dbReference>
<evidence type="ECO:0000313" key="1">
    <source>
        <dbReference type="EMBL" id="EEC84691.1"/>
    </source>
</evidence>
<evidence type="ECO:0000313" key="2">
    <source>
        <dbReference type="Proteomes" id="UP000007015"/>
    </source>
</evidence>
<accession>B8BCJ9</accession>
<sequence>MVISFAIAEKGRILHKLMEIILTDVPPKLDPEAVAPPKVDTVRKYKYSMVRVCIPPNGVENSEVPPKAGVEAKDGVVFPNPDGAGVDPSVGVETVPNGVDSWADPDVPKRLLDRVGVVGVEKRLEEDGAEAGVLNDGKALEEVAPEGINDCCG</sequence>
<dbReference type="AlphaFoldDB" id="B8BCJ9"/>
<dbReference type="Gramene" id="BGIOSGA030889-TA">
    <property type="protein sequence ID" value="BGIOSGA030889-PA"/>
    <property type="gene ID" value="BGIOSGA030889"/>
</dbReference>
<proteinExistence type="predicted"/>
<dbReference type="HOGENOM" id="CLU_1716266_0_0_1"/>
<organism evidence="1 2">
    <name type="scientific">Oryza sativa subsp. indica</name>
    <name type="common">Rice</name>
    <dbReference type="NCBI Taxonomy" id="39946"/>
    <lineage>
        <taxon>Eukaryota</taxon>
        <taxon>Viridiplantae</taxon>
        <taxon>Streptophyta</taxon>
        <taxon>Embryophyta</taxon>
        <taxon>Tracheophyta</taxon>
        <taxon>Spermatophyta</taxon>
        <taxon>Magnoliopsida</taxon>
        <taxon>Liliopsida</taxon>
        <taxon>Poales</taxon>
        <taxon>Poaceae</taxon>
        <taxon>BOP clade</taxon>
        <taxon>Oryzoideae</taxon>
        <taxon>Oryzeae</taxon>
        <taxon>Oryzinae</taxon>
        <taxon>Oryza</taxon>
        <taxon>Oryza sativa</taxon>
    </lineage>
</organism>
<keyword evidence="2" id="KW-1185">Reference proteome</keyword>
<gene>
    <name evidence="1" type="ORF">OsI_31618</name>
</gene>
<protein>
    <submittedName>
        <fullName evidence="1">Uncharacterized protein</fullName>
    </submittedName>
</protein>
<dbReference type="Proteomes" id="UP000007015">
    <property type="component" value="Chromosome 9"/>
</dbReference>
<name>B8BCJ9_ORYSI</name>
<reference evidence="1 2" key="1">
    <citation type="journal article" date="2005" name="PLoS Biol.">
        <title>The genomes of Oryza sativa: a history of duplications.</title>
        <authorList>
            <person name="Yu J."/>
            <person name="Wang J."/>
            <person name="Lin W."/>
            <person name="Li S."/>
            <person name="Li H."/>
            <person name="Zhou J."/>
            <person name="Ni P."/>
            <person name="Dong W."/>
            <person name="Hu S."/>
            <person name="Zeng C."/>
            <person name="Zhang J."/>
            <person name="Zhang Y."/>
            <person name="Li R."/>
            <person name="Xu Z."/>
            <person name="Li S."/>
            <person name="Li X."/>
            <person name="Zheng H."/>
            <person name="Cong L."/>
            <person name="Lin L."/>
            <person name="Yin J."/>
            <person name="Geng J."/>
            <person name="Li G."/>
            <person name="Shi J."/>
            <person name="Liu J."/>
            <person name="Lv H."/>
            <person name="Li J."/>
            <person name="Wang J."/>
            <person name="Deng Y."/>
            <person name="Ran L."/>
            <person name="Shi X."/>
            <person name="Wang X."/>
            <person name="Wu Q."/>
            <person name="Li C."/>
            <person name="Ren X."/>
            <person name="Wang J."/>
            <person name="Wang X."/>
            <person name="Li D."/>
            <person name="Liu D."/>
            <person name="Zhang X."/>
            <person name="Ji Z."/>
            <person name="Zhao W."/>
            <person name="Sun Y."/>
            <person name="Zhang Z."/>
            <person name="Bao J."/>
            <person name="Han Y."/>
            <person name="Dong L."/>
            <person name="Ji J."/>
            <person name="Chen P."/>
            <person name="Wu S."/>
            <person name="Liu J."/>
            <person name="Xiao Y."/>
            <person name="Bu D."/>
            <person name="Tan J."/>
            <person name="Yang L."/>
            <person name="Ye C."/>
            <person name="Zhang J."/>
            <person name="Xu J."/>
            <person name="Zhou Y."/>
            <person name="Yu Y."/>
            <person name="Zhang B."/>
            <person name="Zhuang S."/>
            <person name="Wei H."/>
            <person name="Liu B."/>
            <person name="Lei M."/>
            <person name="Yu H."/>
            <person name="Li Y."/>
            <person name="Xu H."/>
            <person name="Wei S."/>
            <person name="He X."/>
            <person name="Fang L."/>
            <person name="Zhang Z."/>
            <person name="Zhang Y."/>
            <person name="Huang X."/>
            <person name="Su Z."/>
            <person name="Tong W."/>
            <person name="Li J."/>
            <person name="Tong Z."/>
            <person name="Li S."/>
            <person name="Ye J."/>
            <person name="Wang L."/>
            <person name="Fang L."/>
            <person name="Lei T."/>
            <person name="Chen C."/>
            <person name="Chen H."/>
            <person name="Xu Z."/>
            <person name="Li H."/>
            <person name="Huang H."/>
            <person name="Zhang F."/>
            <person name="Xu H."/>
            <person name="Li N."/>
            <person name="Zhao C."/>
            <person name="Li S."/>
            <person name="Dong L."/>
            <person name="Huang Y."/>
            <person name="Li L."/>
            <person name="Xi Y."/>
            <person name="Qi Q."/>
            <person name="Li W."/>
            <person name="Zhang B."/>
            <person name="Hu W."/>
            <person name="Zhang Y."/>
            <person name="Tian X."/>
            <person name="Jiao Y."/>
            <person name="Liang X."/>
            <person name="Jin J."/>
            <person name="Gao L."/>
            <person name="Zheng W."/>
            <person name="Hao B."/>
            <person name="Liu S."/>
            <person name="Wang W."/>
            <person name="Yuan L."/>
            <person name="Cao M."/>
            <person name="McDermott J."/>
            <person name="Samudrala R."/>
            <person name="Wang J."/>
            <person name="Wong G.K."/>
            <person name="Yang H."/>
        </authorList>
    </citation>
    <scope>NUCLEOTIDE SEQUENCE [LARGE SCALE GENOMIC DNA]</scope>
    <source>
        <strain evidence="2">cv. 93-11</strain>
    </source>
</reference>